<dbReference type="InParanoid" id="I2H2X3"/>
<dbReference type="GO" id="GO:0007131">
    <property type="term" value="P:reciprocal meiotic recombination"/>
    <property type="evidence" value="ECO:0007669"/>
    <property type="project" value="EnsemblFungi"/>
</dbReference>
<dbReference type="GO" id="GO:0003690">
    <property type="term" value="F:double-stranded DNA binding"/>
    <property type="evidence" value="ECO:0007669"/>
    <property type="project" value="EnsemblFungi"/>
</dbReference>
<dbReference type="Proteomes" id="UP000002866">
    <property type="component" value="Chromosome 4"/>
</dbReference>
<evidence type="ECO:0000259" key="1">
    <source>
        <dbReference type="Pfam" id="PF03962"/>
    </source>
</evidence>
<organism evidence="2 3">
    <name type="scientific">Henningerozyma blattae (strain ATCC 34711 / CBS 6284 / DSM 70876 / NBRC 10599 / NRRL Y-10934 / UCD 77-7)</name>
    <name type="common">Yeast</name>
    <name type="synonym">Tetrapisispora blattae</name>
    <dbReference type="NCBI Taxonomy" id="1071380"/>
    <lineage>
        <taxon>Eukaryota</taxon>
        <taxon>Fungi</taxon>
        <taxon>Dikarya</taxon>
        <taxon>Ascomycota</taxon>
        <taxon>Saccharomycotina</taxon>
        <taxon>Saccharomycetes</taxon>
        <taxon>Saccharomycetales</taxon>
        <taxon>Saccharomycetaceae</taxon>
        <taxon>Henningerozyma</taxon>
    </lineage>
</organism>
<dbReference type="EMBL" id="HE806319">
    <property type="protein sequence ID" value="CCH60725.1"/>
    <property type="molecule type" value="Genomic_DNA"/>
</dbReference>
<dbReference type="GO" id="GO:0007129">
    <property type="term" value="P:homologous chromosome pairing at meiosis"/>
    <property type="evidence" value="ECO:0007669"/>
    <property type="project" value="EnsemblFungi"/>
</dbReference>
<name>I2H2X3_HENB6</name>
<dbReference type="eggNOG" id="KOG3433">
    <property type="taxonomic scope" value="Eukaryota"/>
</dbReference>
<dbReference type="STRING" id="1071380.I2H2X3"/>
<sequence length="270" mass="31297">MPPKTKGLSLQEKKLRILNFMQEEFNIYSMKDLEKLVPKRCPGISSMVVKDLIQQLLDEDSDGVIFMEKCGAVNVYWSFKNQSNNKMLKSFNHYQDLIADRKLKIKKLQETFEFESTHSRKEIFSINEVKNEININNTNTKDKAGTIENNATTPILENMVNIPSNIADNKVLTSTESDFSRSDKIKEFQNLQTLKKESTTAIEKIKSTKWTSESMSNKKAQLKKDWETLQIVTDNIELLIDFLSKKYAIHSDLIRKELGIPEEFRSFVIK</sequence>
<dbReference type="RefSeq" id="XP_004180244.1">
    <property type="nucleotide sequence ID" value="XM_004180196.1"/>
</dbReference>
<dbReference type="KEGG" id="tbl:TBLA_0D02200"/>
<dbReference type="GeneID" id="14495761"/>
<reference evidence="2 3" key="1">
    <citation type="journal article" date="2011" name="Proc. Natl. Acad. Sci. U.S.A.">
        <title>Evolutionary erosion of yeast sex chromosomes by mating-type switching accidents.</title>
        <authorList>
            <person name="Gordon J.L."/>
            <person name="Armisen D."/>
            <person name="Proux-Wera E."/>
            <person name="Oheigeartaigh S.S."/>
            <person name="Byrne K.P."/>
            <person name="Wolfe K.H."/>
        </authorList>
    </citation>
    <scope>NUCLEOTIDE SEQUENCE [LARGE SCALE GENOMIC DNA]</scope>
    <source>
        <strain evidence="3">ATCC 34711 / CBS 6284 / DSM 70876 / NBRC 10599 / NRRL Y-10934 / UCD 77-7</strain>
    </source>
</reference>
<dbReference type="AlphaFoldDB" id="I2H2X3"/>
<dbReference type="OrthoDB" id="9978204at2759"/>
<dbReference type="Pfam" id="PF03962">
    <property type="entry name" value="Mnd1"/>
    <property type="match status" value="1"/>
</dbReference>
<proteinExistence type="predicted"/>
<dbReference type="InterPro" id="IPR040453">
    <property type="entry name" value="Mnd1_HTH"/>
</dbReference>
<evidence type="ECO:0000313" key="2">
    <source>
        <dbReference type="EMBL" id="CCH60725.1"/>
    </source>
</evidence>
<accession>I2H2X3</accession>
<evidence type="ECO:0000313" key="3">
    <source>
        <dbReference type="Proteomes" id="UP000002866"/>
    </source>
</evidence>
<dbReference type="FunCoup" id="I2H2X3">
    <property type="interactions" value="195"/>
</dbReference>
<protein>
    <recommendedName>
        <fullName evidence="1">Mnd1 HTH domain-containing protein</fullName>
    </recommendedName>
</protein>
<gene>
    <name evidence="2" type="primary">TBLA0D02200</name>
    <name evidence="2" type="ORF">TBLA_0D02200</name>
</gene>
<dbReference type="GO" id="GO:0000794">
    <property type="term" value="C:condensed nuclear chromosome"/>
    <property type="evidence" value="ECO:0007669"/>
    <property type="project" value="EnsemblFungi"/>
</dbReference>
<dbReference type="HOGENOM" id="CLU_080628_2_0_1"/>
<dbReference type="OMA" id="NINVYWS"/>
<keyword evidence="3" id="KW-1185">Reference proteome</keyword>
<feature type="domain" description="Mnd1 HTH" evidence="1">
    <location>
        <begin position="17"/>
        <end position="80"/>
    </location>
</feature>